<name>A0A1H3HA19_9BACI</name>
<evidence type="ECO:0000259" key="9">
    <source>
        <dbReference type="Pfam" id="PF10502"/>
    </source>
</evidence>
<dbReference type="CDD" id="cd06530">
    <property type="entry name" value="S26_SPase_I"/>
    <property type="match status" value="1"/>
</dbReference>
<dbReference type="PROSITE" id="PS00761">
    <property type="entry name" value="SPASE_I_3"/>
    <property type="match status" value="1"/>
</dbReference>
<dbReference type="AlphaFoldDB" id="A0A1H3HA19"/>
<sequence length="201" mass="22715">MIVKKFISEIISWSKAIIFALILTVIISVFVIQPYTVDGSSMEPTLHGGDDYGDKVIAFKTPYLLGSSPEFGDIVIVDSKINQSRSLKEVFLESPIITFFTDADTKDRSKWVKRVIGVSGDILEMKDGDIYRNGELLEEEYIKEGMLGTFEKIVVPEDTVYVMGDNRNESKDSRSIGPIPLENVIGKVFFRYYPFDKISTF</sequence>
<dbReference type="InterPro" id="IPR036286">
    <property type="entry name" value="LexA/Signal_pep-like_sf"/>
</dbReference>
<dbReference type="InterPro" id="IPR019758">
    <property type="entry name" value="Pept_S26A_signal_pept_1_CS"/>
</dbReference>
<keyword evidence="5 8" id="KW-0645">Protease</keyword>
<dbReference type="EC" id="3.4.21.89" evidence="4 8"/>
<feature type="transmembrane region" description="Helical" evidence="8">
    <location>
        <begin position="12"/>
        <end position="32"/>
    </location>
</feature>
<protein>
    <recommendedName>
        <fullName evidence="4 8">Signal peptidase I</fullName>
        <ecNumber evidence="4 8">3.4.21.89</ecNumber>
    </recommendedName>
</protein>
<feature type="domain" description="Peptidase S26" evidence="9">
    <location>
        <begin position="11"/>
        <end position="193"/>
    </location>
</feature>
<gene>
    <name evidence="10" type="ORF">SAMN05421736_101427</name>
</gene>
<dbReference type="SUPFAM" id="SSF51306">
    <property type="entry name" value="LexA/Signal peptidase"/>
    <property type="match status" value="1"/>
</dbReference>
<evidence type="ECO:0000256" key="3">
    <source>
        <dbReference type="ARBA" id="ARBA00009370"/>
    </source>
</evidence>
<keyword evidence="8" id="KW-0812">Transmembrane</keyword>
<dbReference type="PANTHER" id="PTHR43390">
    <property type="entry name" value="SIGNAL PEPTIDASE I"/>
    <property type="match status" value="1"/>
</dbReference>
<comment type="subcellular location">
    <subcellularLocation>
        <location evidence="2">Cell membrane</location>
        <topology evidence="2">Single-pass type II membrane protein</topology>
    </subcellularLocation>
    <subcellularLocation>
        <location evidence="8">Membrane</location>
        <topology evidence="8">Single-pass type II membrane protein</topology>
    </subcellularLocation>
</comment>
<keyword evidence="11" id="KW-1185">Reference proteome</keyword>
<dbReference type="GO" id="GO:0009003">
    <property type="term" value="F:signal peptidase activity"/>
    <property type="evidence" value="ECO:0007669"/>
    <property type="project" value="UniProtKB-EC"/>
</dbReference>
<keyword evidence="8" id="KW-1133">Transmembrane helix</keyword>
<comment type="similarity">
    <text evidence="3 8">Belongs to the peptidase S26 family.</text>
</comment>
<accession>A0A1H3HA19</accession>
<organism evidence="10 11">
    <name type="scientific">Evansella caseinilytica</name>
    <dbReference type="NCBI Taxonomy" id="1503961"/>
    <lineage>
        <taxon>Bacteria</taxon>
        <taxon>Bacillati</taxon>
        <taxon>Bacillota</taxon>
        <taxon>Bacilli</taxon>
        <taxon>Bacillales</taxon>
        <taxon>Bacillaceae</taxon>
        <taxon>Evansella</taxon>
    </lineage>
</organism>
<evidence type="ECO:0000256" key="6">
    <source>
        <dbReference type="ARBA" id="ARBA00022801"/>
    </source>
</evidence>
<dbReference type="EMBL" id="FNPI01000001">
    <property type="protein sequence ID" value="SDY12200.1"/>
    <property type="molecule type" value="Genomic_DNA"/>
</dbReference>
<dbReference type="GO" id="GO:0006465">
    <property type="term" value="P:signal peptide processing"/>
    <property type="evidence" value="ECO:0007669"/>
    <property type="project" value="InterPro"/>
</dbReference>
<dbReference type="Gene3D" id="2.10.109.10">
    <property type="entry name" value="Umud Fragment, subunit A"/>
    <property type="match status" value="1"/>
</dbReference>
<evidence type="ECO:0000256" key="4">
    <source>
        <dbReference type="ARBA" id="ARBA00013208"/>
    </source>
</evidence>
<proteinExistence type="inferred from homology"/>
<dbReference type="Proteomes" id="UP000198935">
    <property type="component" value="Unassembled WGS sequence"/>
</dbReference>
<evidence type="ECO:0000256" key="5">
    <source>
        <dbReference type="ARBA" id="ARBA00022670"/>
    </source>
</evidence>
<dbReference type="InterPro" id="IPR019533">
    <property type="entry name" value="Peptidase_S26"/>
</dbReference>
<evidence type="ECO:0000313" key="11">
    <source>
        <dbReference type="Proteomes" id="UP000198935"/>
    </source>
</evidence>
<dbReference type="GO" id="GO:0004252">
    <property type="term" value="F:serine-type endopeptidase activity"/>
    <property type="evidence" value="ECO:0007669"/>
    <property type="project" value="InterPro"/>
</dbReference>
<dbReference type="PRINTS" id="PR00727">
    <property type="entry name" value="LEADERPTASE"/>
</dbReference>
<feature type="active site" evidence="7">
    <location>
        <position position="113"/>
    </location>
</feature>
<reference evidence="11" key="1">
    <citation type="submission" date="2016-10" db="EMBL/GenBank/DDBJ databases">
        <authorList>
            <person name="Varghese N."/>
            <person name="Submissions S."/>
        </authorList>
    </citation>
    <scope>NUCLEOTIDE SEQUENCE [LARGE SCALE GENOMIC DNA]</scope>
    <source>
        <strain evidence="11">SP</strain>
    </source>
</reference>
<dbReference type="NCBIfam" id="TIGR02227">
    <property type="entry name" value="sigpep_I_bact"/>
    <property type="match status" value="1"/>
</dbReference>
<dbReference type="PROSITE" id="PS00501">
    <property type="entry name" value="SPASE_I_1"/>
    <property type="match status" value="1"/>
</dbReference>
<dbReference type="GO" id="GO:0005886">
    <property type="term" value="C:plasma membrane"/>
    <property type="evidence" value="ECO:0007669"/>
    <property type="project" value="UniProtKB-SubCell"/>
</dbReference>
<evidence type="ECO:0000256" key="7">
    <source>
        <dbReference type="PIRSR" id="PIRSR600223-1"/>
    </source>
</evidence>
<feature type="active site" evidence="7">
    <location>
        <position position="41"/>
    </location>
</feature>
<dbReference type="InterPro" id="IPR019756">
    <property type="entry name" value="Pept_S26A_signal_pept_1_Ser-AS"/>
</dbReference>
<dbReference type="InterPro" id="IPR000223">
    <property type="entry name" value="Pept_S26A_signal_pept_1"/>
</dbReference>
<keyword evidence="8" id="KW-0472">Membrane</keyword>
<comment type="catalytic activity">
    <reaction evidence="1 8">
        <text>Cleavage of hydrophobic, N-terminal signal or leader sequences from secreted and periplasmic proteins.</text>
        <dbReference type="EC" id="3.4.21.89"/>
    </reaction>
</comment>
<evidence type="ECO:0000256" key="2">
    <source>
        <dbReference type="ARBA" id="ARBA00004401"/>
    </source>
</evidence>
<keyword evidence="6 8" id="KW-0378">Hydrolase</keyword>
<evidence type="ECO:0000313" key="10">
    <source>
        <dbReference type="EMBL" id="SDY12200.1"/>
    </source>
</evidence>
<evidence type="ECO:0000256" key="1">
    <source>
        <dbReference type="ARBA" id="ARBA00000677"/>
    </source>
</evidence>
<evidence type="ECO:0000256" key="8">
    <source>
        <dbReference type="RuleBase" id="RU362042"/>
    </source>
</evidence>
<dbReference type="PANTHER" id="PTHR43390:SF1">
    <property type="entry name" value="CHLOROPLAST PROCESSING PEPTIDASE"/>
    <property type="match status" value="1"/>
</dbReference>
<dbReference type="OrthoDB" id="9802919at2"/>
<dbReference type="Pfam" id="PF10502">
    <property type="entry name" value="Peptidase_S26"/>
    <property type="match status" value="1"/>
</dbReference>
<dbReference type="STRING" id="1503961.SAMN05421736_101427"/>